<dbReference type="OMA" id="AGCHDTG"/>
<keyword evidence="1" id="KW-0479">Metal-binding</keyword>
<dbReference type="Proteomes" id="UP000016933">
    <property type="component" value="Unassembled WGS sequence"/>
</dbReference>
<keyword evidence="2" id="KW-0175">Coiled coil</keyword>
<reference evidence="6" key="1">
    <citation type="journal article" date="2012" name="PLoS Genet.">
        <title>The genomes of the fungal plant pathogens Cladosporium fulvum and Dothistroma septosporum reveal adaptation to different hosts and lifestyles but also signatures of common ancestry.</title>
        <authorList>
            <person name="de Wit P.J.G.M."/>
            <person name="van der Burgt A."/>
            <person name="Oekmen B."/>
            <person name="Stergiopoulos I."/>
            <person name="Abd-Elsalam K.A."/>
            <person name="Aerts A.L."/>
            <person name="Bahkali A.H."/>
            <person name="Beenen H.G."/>
            <person name="Chettri P."/>
            <person name="Cox M.P."/>
            <person name="Datema E."/>
            <person name="de Vries R.P."/>
            <person name="Dhillon B."/>
            <person name="Ganley A.R."/>
            <person name="Griffiths S.A."/>
            <person name="Guo Y."/>
            <person name="Hamelin R.C."/>
            <person name="Henrissat B."/>
            <person name="Kabir M.S."/>
            <person name="Jashni M.K."/>
            <person name="Kema G."/>
            <person name="Klaubauf S."/>
            <person name="Lapidus A."/>
            <person name="Levasseur A."/>
            <person name="Lindquist E."/>
            <person name="Mehrabi R."/>
            <person name="Ohm R.A."/>
            <person name="Owen T.J."/>
            <person name="Salamov A."/>
            <person name="Schwelm A."/>
            <person name="Schijlen E."/>
            <person name="Sun H."/>
            <person name="van den Burg H.A."/>
            <person name="van Ham R.C.H.J."/>
            <person name="Zhang S."/>
            <person name="Goodwin S.B."/>
            <person name="Grigoriev I.V."/>
            <person name="Collemare J."/>
            <person name="Bradshaw R.E."/>
        </authorList>
    </citation>
    <scope>NUCLEOTIDE SEQUENCE [LARGE SCALE GENOMIC DNA]</scope>
    <source>
        <strain evidence="6">NZE10 / CBS 128990</strain>
    </source>
</reference>
<keyword evidence="1" id="KW-0862">Zinc</keyword>
<dbReference type="HOGENOM" id="CLU_031811_5_1_1"/>
<evidence type="ECO:0000313" key="5">
    <source>
        <dbReference type="EMBL" id="EME38706.1"/>
    </source>
</evidence>
<dbReference type="InterPro" id="IPR057654">
    <property type="entry name" value="Znf-CCCH_tandem"/>
</dbReference>
<gene>
    <name evidence="5" type="ORF">DOTSEDRAFT_180554</name>
</gene>
<dbReference type="Pfam" id="PF25542">
    <property type="entry name" value="zf-CCCH_12"/>
    <property type="match status" value="1"/>
</dbReference>
<feature type="compositionally biased region" description="Polar residues" evidence="3">
    <location>
        <begin position="488"/>
        <end position="504"/>
    </location>
</feature>
<feature type="zinc finger region" description="C3H1-type" evidence="1">
    <location>
        <begin position="388"/>
        <end position="416"/>
    </location>
</feature>
<feature type="domain" description="C3H1-type" evidence="4">
    <location>
        <begin position="276"/>
        <end position="303"/>
    </location>
</feature>
<feature type="coiled-coil region" evidence="2">
    <location>
        <begin position="35"/>
        <end position="62"/>
    </location>
</feature>
<dbReference type="OrthoDB" id="2270193at2759"/>
<reference evidence="5 6" key="2">
    <citation type="journal article" date="2012" name="PLoS Pathog.">
        <title>Diverse lifestyles and strategies of plant pathogenesis encoded in the genomes of eighteen Dothideomycetes fungi.</title>
        <authorList>
            <person name="Ohm R.A."/>
            <person name="Feau N."/>
            <person name="Henrissat B."/>
            <person name="Schoch C.L."/>
            <person name="Horwitz B.A."/>
            <person name="Barry K.W."/>
            <person name="Condon B.J."/>
            <person name="Copeland A.C."/>
            <person name="Dhillon B."/>
            <person name="Glaser F."/>
            <person name="Hesse C.N."/>
            <person name="Kosti I."/>
            <person name="LaButti K."/>
            <person name="Lindquist E.A."/>
            <person name="Lucas S."/>
            <person name="Salamov A.A."/>
            <person name="Bradshaw R.E."/>
            <person name="Ciuffetti L."/>
            <person name="Hamelin R.C."/>
            <person name="Kema G.H.J."/>
            <person name="Lawrence C."/>
            <person name="Scott J.A."/>
            <person name="Spatafora J.W."/>
            <person name="Turgeon B.G."/>
            <person name="de Wit P.J.G.M."/>
            <person name="Zhong S."/>
            <person name="Goodwin S.B."/>
            <person name="Grigoriev I.V."/>
        </authorList>
    </citation>
    <scope>NUCLEOTIDE SEQUENCE [LARGE SCALE GENOMIC DNA]</scope>
    <source>
        <strain evidence="6">NZE10 / CBS 128990</strain>
    </source>
</reference>
<feature type="region of interest" description="Disordered" evidence="3">
    <location>
        <begin position="542"/>
        <end position="585"/>
    </location>
</feature>
<keyword evidence="6" id="KW-1185">Reference proteome</keyword>
<feature type="region of interest" description="Disordered" evidence="3">
    <location>
        <begin position="487"/>
        <end position="521"/>
    </location>
</feature>
<accession>M2YIH0</accession>
<evidence type="ECO:0000256" key="2">
    <source>
        <dbReference type="SAM" id="Coils"/>
    </source>
</evidence>
<feature type="compositionally biased region" description="Basic and acidic residues" evidence="3">
    <location>
        <begin position="320"/>
        <end position="330"/>
    </location>
</feature>
<evidence type="ECO:0000313" key="6">
    <source>
        <dbReference type="Proteomes" id="UP000016933"/>
    </source>
</evidence>
<evidence type="ECO:0000256" key="3">
    <source>
        <dbReference type="SAM" id="MobiDB-lite"/>
    </source>
</evidence>
<name>M2YIH0_DOTSN</name>
<feature type="zinc finger region" description="C3H1-type" evidence="1">
    <location>
        <begin position="276"/>
        <end position="303"/>
    </location>
</feature>
<dbReference type="Pfam" id="PF25540">
    <property type="entry name" value="DUF7923"/>
    <property type="match status" value="1"/>
</dbReference>
<dbReference type="GO" id="GO:0008270">
    <property type="term" value="F:zinc ion binding"/>
    <property type="evidence" value="ECO:0007669"/>
    <property type="project" value="UniProtKB-KW"/>
</dbReference>
<feature type="domain" description="C3H1-type" evidence="4">
    <location>
        <begin position="388"/>
        <end position="416"/>
    </location>
</feature>
<dbReference type="InterPro" id="IPR000571">
    <property type="entry name" value="Znf_CCCH"/>
</dbReference>
<dbReference type="SMART" id="SM00356">
    <property type="entry name" value="ZnF_C3H1"/>
    <property type="match status" value="2"/>
</dbReference>
<dbReference type="InterPro" id="IPR057683">
    <property type="entry name" value="DUF7923"/>
</dbReference>
<proteinExistence type="predicted"/>
<dbReference type="EMBL" id="KB446546">
    <property type="protein sequence ID" value="EME38706.1"/>
    <property type="molecule type" value="Genomic_DNA"/>
</dbReference>
<dbReference type="eggNOG" id="ENOG502SJHR">
    <property type="taxonomic scope" value="Eukaryota"/>
</dbReference>
<protein>
    <recommendedName>
        <fullName evidence="4">C3H1-type domain-containing protein</fullName>
    </recommendedName>
</protein>
<evidence type="ECO:0000259" key="4">
    <source>
        <dbReference type="PROSITE" id="PS50103"/>
    </source>
</evidence>
<dbReference type="AlphaFoldDB" id="M2YIH0"/>
<keyword evidence="1" id="KW-0863">Zinc-finger</keyword>
<feature type="region of interest" description="Disordered" evidence="3">
    <location>
        <begin position="316"/>
        <end position="336"/>
    </location>
</feature>
<dbReference type="Pfam" id="PF25543">
    <property type="entry name" value="zf-CCCH_tandem"/>
    <property type="match status" value="1"/>
</dbReference>
<dbReference type="PANTHER" id="PTHR37543:SF1">
    <property type="entry name" value="CCCH ZINC FINGER DNA BINDING PROTEIN (AFU_ORTHOLOGUE AFUA_5G12760)"/>
    <property type="match status" value="1"/>
</dbReference>
<dbReference type="STRING" id="675120.M2YIH0"/>
<sequence>MPSEKELDQAAADLQRFRLSQEQHAKSQGDILQQYQTLIRDYQRLQADYDEARDSRDNYKRLSKGADRDPFVLVLVDGDGYVFNDDLISGGIEGGSKAAQQLENAMKRSLMVKGLEDCRILVRVYANLSGLSRAGSKEKLCGAEKRSLGAFAASFNRSNDLFDFVDAGEQKDSVSLKLRAQFRQFVDNAQCRHIFFAGCHDIGYMSDLTKHANKHDRITLLRNHAFQEEFHQLGLPDEQLLPNVFRRSPLVDQGFVKPAKAIDPAATHNEDMKSVSDEAPVCFHFQKGRCAYGLSCKKRHIRAPIDDIKDWRQKPTTPEFDARFPARRNDSYGSNGDALQQSALTRIEDLPRLVDIPGDKIALNADGRRLDPYMYTTPGERASFTAWTKERKLCNDFHLTHNCPHPMSCKYDHSPIDESLRNCLRQAAFSIPCKRRDGTCRDLGCNYGHVCQRSECKFRGGKWYCRFPAEAHTVDFEASEYVDGIGQENGNASYSTRSHSTAPDASSEHESQHTSGRAETILEPEAEVVDLIDVLTDTVPAGPAQEAMWEAEPDARPEIQPVPKRKSKWQPEPESEVAPTWDGRW</sequence>
<organism evidence="5 6">
    <name type="scientific">Dothistroma septosporum (strain NZE10 / CBS 128990)</name>
    <name type="common">Red band needle blight fungus</name>
    <name type="synonym">Mycosphaerella pini</name>
    <dbReference type="NCBI Taxonomy" id="675120"/>
    <lineage>
        <taxon>Eukaryota</taxon>
        <taxon>Fungi</taxon>
        <taxon>Dikarya</taxon>
        <taxon>Ascomycota</taxon>
        <taxon>Pezizomycotina</taxon>
        <taxon>Dothideomycetes</taxon>
        <taxon>Dothideomycetidae</taxon>
        <taxon>Mycosphaerellales</taxon>
        <taxon>Mycosphaerellaceae</taxon>
        <taxon>Dothistroma</taxon>
    </lineage>
</organism>
<dbReference type="PROSITE" id="PS50103">
    <property type="entry name" value="ZF_C3H1"/>
    <property type="match status" value="2"/>
</dbReference>
<dbReference type="PANTHER" id="PTHR37543">
    <property type="entry name" value="CCCH ZINC FINGER DNA BINDING PROTEIN (AFU_ORTHOLOGUE AFUA_5G12760)"/>
    <property type="match status" value="1"/>
</dbReference>
<evidence type="ECO:0000256" key="1">
    <source>
        <dbReference type="PROSITE-ProRule" id="PRU00723"/>
    </source>
</evidence>